<keyword evidence="5" id="KW-0235">DNA replication</keyword>
<dbReference type="PANTHER" id="PTHR34388">
    <property type="entry name" value="DNA POLYMERASE III SUBUNIT DELTA"/>
    <property type="match status" value="1"/>
</dbReference>
<name>A0A380MKI1_9GAMM</name>
<evidence type="ECO:0000256" key="8">
    <source>
        <dbReference type="ARBA" id="ARBA00049244"/>
    </source>
</evidence>
<dbReference type="PANTHER" id="PTHR34388:SF1">
    <property type="entry name" value="DNA POLYMERASE III SUBUNIT DELTA"/>
    <property type="match status" value="1"/>
</dbReference>
<evidence type="ECO:0000256" key="9">
    <source>
        <dbReference type="NCBIfam" id="TIGR01128"/>
    </source>
</evidence>
<dbReference type="InterPro" id="IPR010372">
    <property type="entry name" value="DNA_pol3_delta_N"/>
</dbReference>
<dbReference type="InterPro" id="IPR005790">
    <property type="entry name" value="DNA_polIII_delta"/>
</dbReference>
<dbReference type="SUPFAM" id="SSF48019">
    <property type="entry name" value="post-AAA+ oligomerization domain-like"/>
    <property type="match status" value="1"/>
</dbReference>
<evidence type="ECO:0000256" key="1">
    <source>
        <dbReference type="ARBA" id="ARBA00012417"/>
    </source>
</evidence>
<dbReference type="GO" id="GO:0009360">
    <property type="term" value="C:DNA polymerase III complex"/>
    <property type="evidence" value="ECO:0007669"/>
    <property type="project" value="UniProtKB-UniRule"/>
</dbReference>
<gene>
    <name evidence="11" type="primary">holA</name>
    <name evidence="11" type="ORF">NCTC10717_00281</name>
</gene>
<comment type="catalytic activity">
    <reaction evidence="8">
        <text>DNA(n) + a 2'-deoxyribonucleoside 5'-triphosphate = DNA(n+1) + diphosphate</text>
        <dbReference type="Rhea" id="RHEA:22508"/>
        <dbReference type="Rhea" id="RHEA-COMP:17339"/>
        <dbReference type="Rhea" id="RHEA-COMP:17340"/>
        <dbReference type="ChEBI" id="CHEBI:33019"/>
        <dbReference type="ChEBI" id="CHEBI:61560"/>
        <dbReference type="ChEBI" id="CHEBI:173112"/>
        <dbReference type="EC" id="2.7.7.7"/>
    </reaction>
</comment>
<evidence type="ECO:0000313" key="11">
    <source>
        <dbReference type="EMBL" id="SUO91862.1"/>
    </source>
</evidence>
<evidence type="ECO:0000256" key="7">
    <source>
        <dbReference type="ARBA" id="ARBA00034754"/>
    </source>
</evidence>
<dbReference type="GO" id="GO:0003677">
    <property type="term" value="F:DNA binding"/>
    <property type="evidence" value="ECO:0007669"/>
    <property type="project" value="InterPro"/>
</dbReference>
<keyword evidence="6" id="KW-0239">DNA-directed DNA polymerase</keyword>
<feature type="domain" description="DNA polymerase III delta N-terminal" evidence="10">
    <location>
        <begin position="22"/>
        <end position="133"/>
    </location>
</feature>
<organism evidence="11 12">
    <name type="scientific">Suttonella indologenes</name>
    <dbReference type="NCBI Taxonomy" id="13276"/>
    <lineage>
        <taxon>Bacteria</taxon>
        <taxon>Pseudomonadati</taxon>
        <taxon>Pseudomonadota</taxon>
        <taxon>Gammaproteobacteria</taxon>
        <taxon>Cardiobacteriales</taxon>
        <taxon>Cardiobacteriaceae</taxon>
        <taxon>Suttonella</taxon>
    </lineage>
</organism>
<dbReference type="RefSeq" id="WP_115217598.1">
    <property type="nucleotide sequence ID" value="NZ_UHIA01000003.1"/>
</dbReference>
<dbReference type="InterPro" id="IPR008921">
    <property type="entry name" value="DNA_pol3_clamp-load_cplx_C"/>
</dbReference>
<dbReference type="Pfam" id="PF06144">
    <property type="entry name" value="DNA_pol3_delta"/>
    <property type="match status" value="1"/>
</dbReference>
<keyword evidence="12" id="KW-1185">Reference proteome</keyword>
<accession>A0A380MKI1</accession>
<proteinExistence type="inferred from homology"/>
<dbReference type="GO" id="GO:0006261">
    <property type="term" value="P:DNA-templated DNA replication"/>
    <property type="evidence" value="ECO:0007669"/>
    <property type="project" value="TreeGrafter"/>
</dbReference>
<dbReference type="SUPFAM" id="SSF52540">
    <property type="entry name" value="P-loop containing nucleoside triphosphate hydrolases"/>
    <property type="match status" value="1"/>
</dbReference>
<evidence type="ECO:0000256" key="3">
    <source>
        <dbReference type="ARBA" id="ARBA00022679"/>
    </source>
</evidence>
<evidence type="ECO:0000256" key="2">
    <source>
        <dbReference type="ARBA" id="ARBA00017703"/>
    </source>
</evidence>
<dbReference type="NCBIfam" id="TIGR01128">
    <property type="entry name" value="holA"/>
    <property type="match status" value="1"/>
</dbReference>
<dbReference type="GO" id="GO:0003887">
    <property type="term" value="F:DNA-directed DNA polymerase activity"/>
    <property type="evidence" value="ECO:0007669"/>
    <property type="project" value="UniProtKB-UniRule"/>
</dbReference>
<evidence type="ECO:0000313" key="12">
    <source>
        <dbReference type="Proteomes" id="UP000254575"/>
    </source>
</evidence>
<sequence length="336" mass="38118">MSISATQLSAHLHKKGLPALTLLYGEEPQLLQEALDAIRQQALKADFSERKRLDVGRSAADWQELLNEVETPSLFAPRSLIEVHGEQKSLDKQAAAHVQKIAGLHLNNVRIVLYFPRLEKVSQAAWYKHLAKQDFLEVRGYALNEEEFAAQIEQRLHRSQLHLDAAAKALFIDFHEGNLAAAQQSIARLCHSPAREGLLEEADIARLLDDFSHFGVNAFRESLLGGDWLGAYRSAEKIAQSSKNEITLLVWQLARDANVLLELHHAPQSKEEIFKRARLFYPRQQAALRQAAQHFPISLVLSLNQLAAKLDRINKGVERGDAWLTLRQYCLLRQRR</sequence>
<evidence type="ECO:0000256" key="4">
    <source>
        <dbReference type="ARBA" id="ARBA00022695"/>
    </source>
</evidence>
<dbReference type="InterPro" id="IPR027417">
    <property type="entry name" value="P-loop_NTPase"/>
</dbReference>
<reference evidence="11 12" key="1">
    <citation type="submission" date="2018-06" db="EMBL/GenBank/DDBJ databases">
        <authorList>
            <consortium name="Pathogen Informatics"/>
            <person name="Doyle S."/>
        </authorList>
    </citation>
    <scope>NUCLEOTIDE SEQUENCE [LARGE SCALE GENOMIC DNA]</scope>
    <source>
        <strain evidence="11 12">NCTC10717</strain>
    </source>
</reference>
<dbReference type="Gene3D" id="3.40.50.300">
    <property type="entry name" value="P-loop containing nucleotide triphosphate hydrolases"/>
    <property type="match status" value="1"/>
</dbReference>
<evidence type="ECO:0000259" key="10">
    <source>
        <dbReference type="Pfam" id="PF06144"/>
    </source>
</evidence>
<dbReference type="EMBL" id="UHIA01000003">
    <property type="protein sequence ID" value="SUO91862.1"/>
    <property type="molecule type" value="Genomic_DNA"/>
</dbReference>
<keyword evidence="4 11" id="KW-0548">Nucleotidyltransferase</keyword>
<dbReference type="Gene3D" id="1.10.8.60">
    <property type="match status" value="1"/>
</dbReference>
<comment type="similarity">
    <text evidence="7">Belongs to the DNA polymerase HolA subunit family.</text>
</comment>
<evidence type="ECO:0000256" key="6">
    <source>
        <dbReference type="ARBA" id="ARBA00022932"/>
    </source>
</evidence>
<dbReference type="Proteomes" id="UP000254575">
    <property type="component" value="Unassembled WGS sequence"/>
</dbReference>
<dbReference type="EC" id="2.7.7.7" evidence="1 9"/>
<keyword evidence="3 11" id="KW-0808">Transferase</keyword>
<dbReference type="AlphaFoldDB" id="A0A380MKI1"/>
<dbReference type="Gene3D" id="1.20.272.10">
    <property type="match status" value="1"/>
</dbReference>
<evidence type="ECO:0000256" key="5">
    <source>
        <dbReference type="ARBA" id="ARBA00022705"/>
    </source>
</evidence>
<dbReference type="OrthoDB" id="9770982at2"/>
<protein>
    <recommendedName>
        <fullName evidence="2 9">DNA polymerase III subunit delta</fullName>
        <ecNumber evidence="1 9">2.7.7.7</ecNumber>
    </recommendedName>
</protein>